<comment type="caution">
    <text evidence="2">The sequence shown here is derived from an EMBL/GenBank/DDBJ whole genome shotgun (WGS) entry which is preliminary data.</text>
</comment>
<dbReference type="RefSeq" id="WP_208252847.1">
    <property type="nucleotide sequence ID" value="NZ_JAGEPF010000056.1"/>
</dbReference>
<dbReference type="Proteomes" id="UP000680206">
    <property type="component" value="Unassembled WGS sequence"/>
</dbReference>
<organism evidence="2 3">
    <name type="scientific">Actinomadura violacea</name>
    <dbReference type="NCBI Taxonomy" id="2819934"/>
    <lineage>
        <taxon>Bacteria</taxon>
        <taxon>Bacillati</taxon>
        <taxon>Actinomycetota</taxon>
        <taxon>Actinomycetes</taxon>
        <taxon>Streptosporangiales</taxon>
        <taxon>Thermomonosporaceae</taxon>
        <taxon>Actinomadura</taxon>
    </lineage>
</organism>
<protein>
    <submittedName>
        <fullName evidence="2">Uncharacterized protein</fullName>
    </submittedName>
</protein>
<gene>
    <name evidence="2" type="ORF">J4709_51440</name>
</gene>
<keyword evidence="3" id="KW-1185">Reference proteome</keyword>
<proteinExistence type="predicted"/>
<accession>A0ABS3SAG6</accession>
<reference evidence="2 3" key="1">
    <citation type="submission" date="2021-03" db="EMBL/GenBank/DDBJ databases">
        <title>Actinomadura violae sp. nov., isolated from lichen in Thailand.</title>
        <authorList>
            <person name="Kanchanasin P."/>
            <person name="Saeng-In P."/>
            <person name="Phongsopitanun W."/>
            <person name="Yuki M."/>
            <person name="Kudo T."/>
            <person name="Ohkuma M."/>
            <person name="Tanasupawat S."/>
        </authorList>
    </citation>
    <scope>NUCLEOTIDE SEQUENCE [LARGE SCALE GENOMIC DNA]</scope>
    <source>
        <strain evidence="2 3">LCR2-06</strain>
    </source>
</reference>
<evidence type="ECO:0000256" key="1">
    <source>
        <dbReference type="SAM" id="MobiDB-lite"/>
    </source>
</evidence>
<dbReference type="EMBL" id="JAGEPF010000056">
    <property type="protein sequence ID" value="MBO2466002.1"/>
    <property type="molecule type" value="Genomic_DNA"/>
</dbReference>
<evidence type="ECO:0000313" key="2">
    <source>
        <dbReference type="EMBL" id="MBO2466002.1"/>
    </source>
</evidence>
<feature type="region of interest" description="Disordered" evidence="1">
    <location>
        <begin position="1"/>
        <end position="44"/>
    </location>
</feature>
<sequence length="136" mass="14470">MDTFTPSEKPSEDGESTSATDDGDTASAAETSMDDGDTPSATETVKSLVKRNKAKILLGGALLTGVISVAIRFVEAQEATKAAADCDASERLPKLPVFEAPKRKSPVRHTVAPSKRTLPDGRIVEVRRYERGVPTV</sequence>
<evidence type="ECO:0000313" key="3">
    <source>
        <dbReference type="Proteomes" id="UP000680206"/>
    </source>
</evidence>
<name>A0ABS3SAG6_9ACTN</name>
<feature type="compositionally biased region" description="Low complexity" evidence="1">
    <location>
        <begin position="16"/>
        <end position="31"/>
    </location>
</feature>